<organism evidence="1 2">
    <name type="scientific">Candidatus Xenolissoclinum pacificiensis L6</name>
    <dbReference type="NCBI Taxonomy" id="1401685"/>
    <lineage>
        <taxon>Bacteria</taxon>
        <taxon>Pseudomonadati</taxon>
        <taxon>Pseudomonadota</taxon>
        <taxon>Alphaproteobacteria</taxon>
        <taxon>Rickettsiales</taxon>
        <taxon>Anaplasmataceae</taxon>
        <taxon>Candidatus Xenolissoclinum</taxon>
    </lineage>
</organism>
<evidence type="ECO:0000313" key="1">
    <source>
        <dbReference type="EMBL" id="ETO91895.1"/>
    </source>
</evidence>
<sequence>MKNRLTDSIGDQLTKLCRASKAGLVKEMVPGMKVYNEIQNMNLDEYDAMQEKLSNINHNKH</sequence>
<comment type="caution">
    <text evidence="1">The sequence shown here is derived from an EMBL/GenBank/DDBJ whole genome shotgun (WGS) entry which is preliminary data.</text>
</comment>
<accession>W2V1A3</accession>
<reference evidence="1 2" key="1">
    <citation type="journal article" date="2013" name="PLoS ONE">
        <title>Bacterial endosymbiosis in a chordate host: long-term co-evolution and conservation of secondary metabolism.</title>
        <authorList>
            <person name="Kwan J.C."/>
            <person name="Schmidt E.W."/>
        </authorList>
    </citation>
    <scope>NUCLEOTIDE SEQUENCE [LARGE SCALE GENOMIC DNA]</scope>
    <source>
        <strain evidence="2">L6</strain>
    </source>
</reference>
<name>W2V1A3_9RICK</name>
<dbReference type="Proteomes" id="UP000018951">
    <property type="component" value="Unassembled WGS sequence"/>
</dbReference>
<evidence type="ECO:0000313" key="2">
    <source>
        <dbReference type="Proteomes" id="UP000018951"/>
    </source>
</evidence>
<protein>
    <submittedName>
        <fullName evidence="1">Uncharacterized protein</fullName>
    </submittedName>
</protein>
<dbReference type="STRING" id="1401685.P857_1075"/>
<dbReference type="EMBL" id="AXCJ01000001">
    <property type="protein sequence ID" value="ETO91895.1"/>
    <property type="molecule type" value="Genomic_DNA"/>
</dbReference>
<gene>
    <name evidence="1" type="ORF">P857_1075</name>
</gene>
<proteinExistence type="predicted"/>
<dbReference type="AlphaFoldDB" id="W2V1A3"/>
<keyword evidence="2" id="KW-1185">Reference proteome</keyword>